<dbReference type="EMBL" id="CP097330">
    <property type="protein sequence ID" value="URF05271.1"/>
    <property type="molecule type" value="Genomic_DNA"/>
</dbReference>
<dbReference type="KEGG" id="ccam:M5D45_05470"/>
<name>A0AAE9I742_9BURK</name>
<protein>
    <submittedName>
        <fullName evidence="1">Uncharacterized protein</fullName>
    </submittedName>
</protein>
<dbReference type="RefSeq" id="WP_250025168.1">
    <property type="nucleotide sequence ID" value="NZ_CP097330.1"/>
</dbReference>
<dbReference type="AlphaFoldDB" id="A0AAE9I742"/>
<reference evidence="1" key="2">
    <citation type="submission" date="2022-05" db="EMBL/GenBank/DDBJ databases">
        <authorList>
            <person name="Kunte H.-J."/>
        </authorList>
    </citation>
    <scope>NUCLEOTIDE SEQUENCE</scope>
    <source>
        <strain evidence="1">G5</strain>
    </source>
</reference>
<evidence type="ECO:0000313" key="2">
    <source>
        <dbReference type="Proteomes" id="UP001056132"/>
    </source>
</evidence>
<accession>A0AAE9I742</accession>
<evidence type="ECO:0000313" key="1">
    <source>
        <dbReference type="EMBL" id="URF05271.1"/>
    </source>
</evidence>
<gene>
    <name evidence="1" type="ORF">M5D45_05470</name>
</gene>
<reference evidence="1" key="1">
    <citation type="journal article" date="2022" name="Microbiol. Resour. Announc.">
        <title>Genome Sequence of Cupriavidus campinensis Strain G5, a Member of a Bacterial Consortium Capable of Polyethylene Degradation.</title>
        <authorList>
            <person name="Schneider B."/>
            <person name="Pfeiffer F."/>
            <person name="Dyall-Smith M."/>
            <person name="Kunte H.J."/>
        </authorList>
    </citation>
    <scope>NUCLEOTIDE SEQUENCE</scope>
    <source>
        <strain evidence="1">G5</strain>
    </source>
</reference>
<dbReference type="Proteomes" id="UP001056132">
    <property type="component" value="Chromosome 1"/>
</dbReference>
<organism evidence="1 2">
    <name type="scientific">Cupriavidus campinensis</name>
    <dbReference type="NCBI Taxonomy" id="151783"/>
    <lineage>
        <taxon>Bacteria</taxon>
        <taxon>Pseudomonadati</taxon>
        <taxon>Pseudomonadota</taxon>
        <taxon>Betaproteobacteria</taxon>
        <taxon>Burkholderiales</taxon>
        <taxon>Burkholderiaceae</taxon>
        <taxon>Cupriavidus</taxon>
    </lineage>
</organism>
<proteinExistence type="predicted"/>
<sequence>MFDRLRALVGGQRPTGTSTDMLPPEVQTVIASARVMEREGADENSPRILVQTARGSFWGHDAEQVRAWLAASWSELTEAQRGRAAAMLAARVGEAQRENTAASAAAMRGRSSWRDWKPLERL</sequence>